<accession>A0A8X8ZI52</accession>
<dbReference type="EMBL" id="PNBA02000012">
    <property type="protein sequence ID" value="KAG6405882.1"/>
    <property type="molecule type" value="Genomic_DNA"/>
</dbReference>
<dbReference type="InterPro" id="IPR053057">
    <property type="entry name" value="XLG_GTP-binding"/>
</dbReference>
<name>A0A8X8ZI52_SALSN</name>
<proteinExistence type="predicted"/>
<sequence>MDWESNESVLSGGYLSSRVGNRDSGRGDGRRALLVTFRDIESDDEDVNEEYKRSKPEVVEMRKDPAGEAMGSMPEGRKCVSCIGYPISESKRVSLGKCSRMLKRLLNDLEVKQSSPNPPKKLKPGNYWNDKEGQKPLQIISPHLNVGGPIKANASNGNTQVYINGREITKVELRMLKAGTKLLCAVLSLPVPSKSSHP</sequence>
<protein>
    <submittedName>
        <fullName evidence="2">Uncharacterized protein</fullName>
    </submittedName>
</protein>
<dbReference type="Proteomes" id="UP000298416">
    <property type="component" value="Unassembled WGS sequence"/>
</dbReference>
<gene>
    <name evidence="2" type="ORF">SASPL_133476</name>
</gene>
<comment type="caution">
    <text evidence="2">The sequence shown here is derived from an EMBL/GenBank/DDBJ whole genome shotgun (WGS) entry which is preliminary data.</text>
</comment>
<evidence type="ECO:0000256" key="1">
    <source>
        <dbReference type="SAM" id="MobiDB-lite"/>
    </source>
</evidence>
<reference evidence="2" key="2">
    <citation type="submission" date="2020-08" db="EMBL/GenBank/DDBJ databases">
        <title>Plant Genome Project.</title>
        <authorList>
            <person name="Zhang R.-G."/>
        </authorList>
    </citation>
    <scope>NUCLEOTIDE SEQUENCE</scope>
    <source>
        <strain evidence="2">Huo1</strain>
        <tissue evidence="2">Leaf</tissue>
    </source>
</reference>
<reference evidence="2" key="1">
    <citation type="submission" date="2018-01" db="EMBL/GenBank/DDBJ databases">
        <authorList>
            <person name="Mao J.F."/>
        </authorList>
    </citation>
    <scope>NUCLEOTIDE SEQUENCE</scope>
    <source>
        <strain evidence="2">Huo1</strain>
        <tissue evidence="2">Leaf</tissue>
    </source>
</reference>
<feature type="region of interest" description="Disordered" evidence="1">
    <location>
        <begin position="110"/>
        <end position="129"/>
    </location>
</feature>
<feature type="region of interest" description="Disordered" evidence="1">
    <location>
        <begin position="1"/>
        <end position="31"/>
    </location>
</feature>
<dbReference type="PANTHER" id="PTHR36486:SF4">
    <property type="entry name" value="PH DOMAIN-CONTAINING PROTEIN"/>
    <property type="match status" value="1"/>
</dbReference>
<evidence type="ECO:0000313" key="3">
    <source>
        <dbReference type="Proteomes" id="UP000298416"/>
    </source>
</evidence>
<evidence type="ECO:0000313" key="2">
    <source>
        <dbReference type="EMBL" id="KAG6405882.1"/>
    </source>
</evidence>
<feature type="compositionally biased region" description="Basic and acidic residues" evidence="1">
    <location>
        <begin position="20"/>
        <end position="31"/>
    </location>
</feature>
<dbReference type="PANTHER" id="PTHR36486">
    <property type="entry name" value="OS01G0977800 PROTEIN"/>
    <property type="match status" value="1"/>
</dbReference>
<dbReference type="AlphaFoldDB" id="A0A8X8ZI52"/>
<keyword evidence="3" id="KW-1185">Reference proteome</keyword>
<organism evidence="2">
    <name type="scientific">Salvia splendens</name>
    <name type="common">Scarlet sage</name>
    <dbReference type="NCBI Taxonomy" id="180675"/>
    <lineage>
        <taxon>Eukaryota</taxon>
        <taxon>Viridiplantae</taxon>
        <taxon>Streptophyta</taxon>
        <taxon>Embryophyta</taxon>
        <taxon>Tracheophyta</taxon>
        <taxon>Spermatophyta</taxon>
        <taxon>Magnoliopsida</taxon>
        <taxon>eudicotyledons</taxon>
        <taxon>Gunneridae</taxon>
        <taxon>Pentapetalae</taxon>
        <taxon>asterids</taxon>
        <taxon>lamiids</taxon>
        <taxon>Lamiales</taxon>
        <taxon>Lamiaceae</taxon>
        <taxon>Nepetoideae</taxon>
        <taxon>Mentheae</taxon>
        <taxon>Salviinae</taxon>
        <taxon>Salvia</taxon>
        <taxon>Salvia subgen. Calosphace</taxon>
        <taxon>core Calosphace</taxon>
    </lineage>
</organism>